<protein>
    <recommendedName>
        <fullName evidence="1">PKD domain-containing protein</fullName>
    </recommendedName>
</protein>
<accession>A0ABS9V5U7</accession>
<dbReference type="InterPro" id="IPR035986">
    <property type="entry name" value="PKD_dom_sf"/>
</dbReference>
<evidence type="ECO:0000313" key="3">
    <source>
        <dbReference type="Proteomes" id="UP001165489"/>
    </source>
</evidence>
<dbReference type="PROSITE" id="PS50093">
    <property type="entry name" value="PKD"/>
    <property type="match status" value="1"/>
</dbReference>
<keyword evidence="3" id="KW-1185">Reference proteome</keyword>
<dbReference type="InterPro" id="IPR000601">
    <property type="entry name" value="PKD_dom"/>
</dbReference>
<dbReference type="EMBL" id="JAKZGP010000118">
    <property type="protein sequence ID" value="MCH7411782.1"/>
    <property type="molecule type" value="Genomic_DNA"/>
</dbReference>
<dbReference type="InterPro" id="IPR013783">
    <property type="entry name" value="Ig-like_fold"/>
</dbReference>
<proteinExistence type="predicted"/>
<name>A0ABS9V5U7_9BACT</name>
<evidence type="ECO:0000259" key="1">
    <source>
        <dbReference type="PROSITE" id="PS50093"/>
    </source>
</evidence>
<dbReference type="RefSeq" id="WP_241350207.1">
    <property type="nucleotide sequence ID" value="NZ_JAKZGP010000118.1"/>
</dbReference>
<reference evidence="2" key="1">
    <citation type="submission" date="2022-03" db="EMBL/GenBank/DDBJ databases">
        <title>De novo assembled genomes of Belliella spp. (Cyclobacteriaceae) strains.</title>
        <authorList>
            <person name="Szabo A."/>
            <person name="Korponai K."/>
            <person name="Felfoldi T."/>
        </authorList>
    </citation>
    <scope>NUCLEOTIDE SEQUENCE</scope>
    <source>
        <strain evidence="2">DSM 111904</strain>
    </source>
</reference>
<organism evidence="2 3">
    <name type="scientific">Belliella filtrata</name>
    <dbReference type="NCBI Taxonomy" id="2923435"/>
    <lineage>
        <taxon>Bacteria</taxon>
        <taxon>Pseudomonadati</taxon>
        <taxon>Bacteroidota</taxon>
        <taxon>Cytophagia</taxon>
        <taxon>Cytophagales</taxon>
        <taxon>Cyclobacteriaceae</taxon>
        <taxon>Belliella</taxon>
    </lineage>
</organism>
<dbReference type="Proteomes" id="UP001165489">
    <property type="component" value="Unassembled WGS sequence"/>
</dbReference>
<feature type="non-terminal residue" evidence="2">
    <location>
        <position position="983"/>
    </location>
</feature>
<comment type="caution">
    <text evidence="2">The sequence shown here is derived from an EMBL/GenBank/DDBJ whole genome shotgun (WGS) entry which is preliminary data.</text>
</comment>
<feature type="domain" description="PKD" evidence="1">
    <location>
        <begin position="943"/>
        <end position="983"/>
    </location>
</feature>
<sequence>MNKNLHLKIVCLILVYGFSLSESFGQGFLTPSSDAMSMIRLVNTGVSHYTGTANISVPIAEISGRELSSSVSLSYNSSGHRVQDIASSEGLGWNLIAGGMITRVVRGVPDDHNGGFCTPNKSDKEPDLFIFSFGGRSGKFVLDANGIPATFPFQDLIIRPAICGTNTGKWEIVDENGVKYIFGSTLSSRENTNAKPNLVPSSINYVSTWYLDKVISANGTDEINISYVSGSYSYVNYYYTQGYDYCKSQNLPLVNESVTNTISSKYISEISTSGGKIIFTWNNSRDDITGGKSLANVRVTNILGQQVSKISFKYGYFQTPGCSTQLCKRLKLESIFDLSNQPLYSFNYYYDYQLPARNSPQIDYNGLFNSSFTTNWIPALVNVPGGGATRNPNGFASQANVLSEIIERSGAVTRYYYQGHVGFLSGQSQAISGNRISQIIRIAETFSQSTVYNYIKENSTESSGLRFRSPVFGVTLSSNGNSRYTEKFSHAYNDIVDINGTHIGYSRVEEVISGKGKVIYTFTNYDEYPDLNNSSESNYGPPFSSVTSYFWKRGNPKSVLMVDLNGKKLKEEIFQYNFNLSPRKTVVATKTSNIQNKGTCSGQAKEVSVNYSMVSQSFSLTKKTTNIFDKTDPSNSRKITQVEDYVYDPITYQLVQQISYNSLNSNEKVYTQYKYVTNQDYSSNMQYCQQQYDDCMVNCNWDAWCADQCYNQYYNCQNNTVSDPVVNAISLLRSKHVHNALVESITWIQKVSNGPRILLSGNYTQYQILPGTSIVVPASTWISEKLTATTIPTTTCDNQGQFIRPSNYKLSQEYLTYNSSNGLLTKSRGRDGVEVQVSYVHNGTLIGSKTVNPGTTSAFSDSTSYIPLVGVSMKKDPNNILTRYEYDYNNRLRIVRDQDNNIIERNRYHYKNETANFALNSTRSQALINQQITFSIADVVLPTGGTHTISWNMGNGVVYNDNRQSVNISYPNSGLYVVTATMT</sequence>
<gene>
    <name evidence="2" type="ORF">MM239_20515</name>
</gene>
<evidence type="ECO:0000313" key="2">
    <source>
        <dbReference type="EMBL" id="MCH7411782.1"/>
    </source>
</evidence>
<dbReference type="Gene3D" id="2.60.40.10">
    <property type="entry name" value="Immunoglobulins"/>
    <property type="match status" value="1"/>
</dbReference>
<dbReference type="SUPFAM" id="SSF49299">
    <property type="entry name" value="PKD domain"/>
    <property type="match status" value="1"/>
</dbReference>